<reference evidence="1 2" key="1">
    <citation type="journal article" date="2015" name="Sci. Rep.">
        <title>Chromosome-level genome map provides insights into diverse defense mechanisms in the medicinal fungus Ganoderma sinense.</title>
        <authorList>
            <person name="Zhu Y."/>
            <person name="Xu J."/>
            <person name="Sun C."/>
            <person name="Zhou S."/>
            <person name="Xu H."/>
            <person name="Nelson D.R."/>
            <person name="Qian J."/>
            <person name="Song J."/>
            <person name="Luo H."/>
            <person name="Xiang L."/>
            <person name="Li Y."/>
            <person name="Xu Z."/>
            <person name="Ji A."/>
            <person name="Wang L."/>
            <person name="Lu S."/>
            <person name="Hayward A."/>
            <person name="Sun W."/>
            <person name="Li X."/>
            <person name="Schwartz D.C."/>
            <person name="Wang Y."/>
            <person name="Chen S."/>
        </authorList>
    </citation>
    <scope>NUCLEOTIDE SEQUENCE [LARGE SCALE GENOMIC DNA]</scope>
    <source>
        <strain evidence="1 2">ZZ0214-1</strain>
    </source>
</reference>
<evidence type="ECO:0000313" key="2">
    <source>
        <dbReference type="Proteomes" id="UP000230002"/>
    </source>
</evidence>
<protein>
    <submittedName>
        <fullName evidence="1">Uncharacterized protein</fullName>
    </submittedName>
</protein>
<accession>A0A2G8RSD7</accession>
<comment type="caution">
    <text evidence="1">The sequence shown here is derived from an EMBL/GenBank/DDBJ whole genome shotgun (WGS) entry which is preliminary data.</text>
</comment>
<organism evidence="1 2">
    <name type="scientific">Ganoderma sinense ZZ0214-1</name>
    <dbReference type="NCBI Taxonomy" id="1077348"/>
    <lineage>
        <taxon>Eukaryota</taxon>
        <taxon>Fungi</taxon>
        <taxon>Dikarya</taxon>
        <taxon>Basidiomycota</taxon>
        <taxon>Agaricomycotina</taxon>
        <taxon>Agaricomycetes</taxon>
        <taxon>Polyporales</taxon>
        <taxon>Polyporaceae</taxon>
        <taxon>Ganoderma</taxon>
    </lineage>
</organism>
<keyword evidence="2" id="KW-1185">Reference proteome</keyword>
<dbReference type="AlphaFoldDB" id="A0A2G8RSD7"/>
<evidence type="ECO:0000313" key="1">
    <source>
        <dbReference type="EMBL" id="PIL24414.1"/>
    </source>
</evidence>
<gene>
    <name evidence="1" type="ORF">GSI_14168</name>
</gene>
<proteinExistence type="predicted"/>
<sequence>MLRIPSPAHIHINLHTAFRMYVRHWLGCPLCTCPPRLTSGPSSIIAFAFVFRFSLFHRAFCFPAARSIAFHIHTRSLVTPAFGSRPRGLSHLCPVQFALYNRSRLHHDPLVASGRKPRLCS</sequence>
<dbReference type="Proteomes" id="UP000230002">
    <property type="component" value="Unassembled WGS sequence"/>
</dbReference>
<name>A0A2G8RSD7_9APHY</name>
<dbReference type="EMBL" id="AYKW01000067">
    <property type="protein sequence ID" value="PIL24414.1"/>
    <property type="molecule type" value="Genomic_DNA"/>
</dbReference>